<dbReference type="Proteomes" id="UP001302494">
    <property type="component" value="Chromosome"/>
</dbReference>
<dbReference type="SUPFAM" id="SSF158634">
    <property type="entry name" value="RPA2825-like"/>
    <property type="match status" value="1"/>
</dbReference>
<dbReference type="KEGG" id="nneo:PQG83_01060"/>
<feature type="domain" description="DUF3597" evidence="2">
    <location>
        <begin position="4"/>
        <end position="129"/>
    </location>
</feature>
<proteinExistence type="predicted"/>
<dbReference type="InterPro" id="IPR022016">
    <property type="entry name" value="DUF3597"/>
</dbReference>
<dbReference type="RefSeq" id="WP_312745743.1">
    <property type="nucleotide sequence ID" value="NZ_CP116968.1"/>
</dbReference>
<sequence length="134" mass="14147">MSFFSKILNKLGFSGSEAQAAPAPESPGQKPPAPQAAPASPAPSPGTTEVDVKGKLEGLAASNPQKLNWKTSIVDLLKLLDLDSSLAARKELATELGCPADKMKDSAQMNMWLHKTVLQKLAENGGNIPKELLD</sequence>
<name>A0AA96GJ50_9BACT</name>
<evidence type="ECO:0000313" key="3">
    <source>
        <dbReference type="EMBL" id="WNM62363.1"/>
    </source>
</evidence>
<dbReference type="AlphaFoldDB" id="A0AA96GJ50"/>
<feature type="compositionally biased region" description="Low complexity" evidence="1">
    <location>
        <begin position="15"/>
        <end position="28"/>
    </location>
</feature>
<evidence type="ECO:0000256" key="1">
    <source>
        <dbReference type="SAM" id="MobiDB-lite"/>
    </source>
</evidence>
<gene>
    <name evidence="3" type="ORF">PQG83_01060</name>
</gene>
<dbReference type="Pfam" id="PF12200">
    <property type="entry name" value="DUF3597"/>
    <property type="match status" value="1"/>
</dbReference>
<reference evidence="3 4" key="1">
    <citation type="submission" date="2023-01" db="EMBL/GenBank/DDBJ databases">
        <title>Cultivation and genomic characterization of new, ubiquitous marine nitrite-oxidizing bacteria from the Nitrospirales.</title>
        <authorList>
            <person name="Mueller A.J."/>
            <person name="Daebeler A."/>
            <person name="Herbold C.W."/>
            <person name="Kirkegaard R.H."/>
            <person name="Daims H."/>
        </authorList>
    </citation>
    <scope>NUCLEOTIDE SEQUENCE [LARGE SCALE GENOMIC DNA]</scope>
    <source>
        <strain evidence="3 4">DK</strain>
    </source>
</reference>
<organism evidence="3 4">
    <name type="scientific">Candidatus Nitrospira neomarina</name>
    <dbReference type="NCBI Taxonomy" id="3020899"/>
    <lineage>
        <taxon>Bacteria</taxon>
        <taxon>Pseudomonadati</taxon>
        <taxon>Nitrospirota</taxon>
        <taxon>Nitrospiria</taxon>
        <taxon>Nitrospirales</taxon>
        <taxon>Nitrospiraceae</taxon>
        <taxon>Nitrospira</taxon>
    </lineage>
</organism>
<accession>A0AA96GJ50</accession>
<protein>
    <submittedName>
        <fullName evidence="3">DUF3597 domain-containing protein</fullName>
    </submittedName>
</protein>
<keyword evidence="4" id="KW-1185">Reference proteome</keyword>
<feature type="compositionally biased region" description="Pro residues" evidence="1">
    <location>
        <begin position="29"/>
        <end position="44"/>
    </location>
</feature>
<evidence type="ECO:0000313" key="4">
    <source>
        <dbReference type="Proteomes" id="UP001302494"/>
    </source>
</evidence>
<dbReference type="EMBL" id="CP116968">
    <property type="protein sequence ID" value="WNM62363.1"/>
    <property type="molecule type" value="Genomic_DNA"/>
</dbReference>
<evidence type="ECO:0000259" key="2">
    <source>
        <dbReference type="Pfam" id="PF12200"/>
    </source>
</evidence>
<feature type="region of interest" description="Disordered" evidence="1">
    <location>
        <begin position="15"/>
        <end position="50"/>
    </location>
</feature>